<feature type="compositionally biased region" description="Gly residues" evidence="1">
    <location>
        <begin position="209"/>
        <end position="235"/>
    </location>
</feature>
<reference evidence="3" key="1">
    <citation type="journal article" date="2016" name="Nat. Commun.">
        <title>The Gonium pectorale genome demonstrates co-option of cell cycle regulation during the evolution of multicellularity.</title>
        <authorList>
            <person name="Hanschen E.R."/>
            <person name="Marriage T.N."/>
            <person name="Ferris P.J."/>
            <person name="Hamaji T."/>
            <person name="Toyoda A."/>
            <person name="Fujiyama A."/>
            <person name="Neme R."/>
            <person name="Noguchi H."/>
            <person name="Minakuchi Y."/>
            <person name="Suzuki M."/>
            <person name="Kawai-Toyooka H."/>
            <person name="Smith D.R."/>
            <person name="Sparks H."/>
            <person name="Anderson J."/>
            <person name="Bakaric R."/>
            <person name="Luria V."/>
            <person name="Karger A."/>
            <person name="Kirschner M.W."/>
            <person name="Durand P.M."/>
            <person name="Michod R.E."/>
            <person name="Nozaki H."/>
            <person name="Olson B.J."/>
        </authorList>
    </citation>
    <scope>NUCLEOTIDE SEQUENCE [LARGE SCALE GENOMIC DNA]</scope>
    <source>
        <strain evidence="3">NIES-2863</strain>
    </source>
</reference>
<dbReference type="Proteomes" id="UP000075714">
    <property type="component" value="Unassembled WGS sequence"/>
</dbReference>
<dbReference type="EMBL" id="LSYV01000357">
    <property type="protein sequence ID" value="KXZ41618.1"/>
    <property type="molecule type" value="Genomic_DNA"/>
</dbReference>
<comment type="caution">
    <text evidence="2">The sequence shown here is derived from an EMBL/GenBank/DDBJ whole genome shotgun (WGS) entry which is preliminary data.</text>
</comment>
<feature type="region of interest" description="Disordered" evidence="1">
    <location>
        <begin position="183"/>
        <end position="235"/>
    </location>
</feature>
<feature type="compositionally biased region" description="Basic and acidic residues" evidence="1">
    <location>
        <begin position="183"/>
        <end position="193"/>
    </location>
</feature>
<proteinExistence type="predicted"/>
<evidence type="ECO:0000313" key="2">
    <source>
        <dbReference type="EMBL" id="KXZ41618.1"/>
    </source>
</evidence>
<organism evidence="2 3">
    <name type="scientific">Gonium pectorale</name>
    <name type="common">Green alga</name>
    <dbReference type="NCBI Taxonomy" id="33097"/>
    <lineage>
        <taxon>Eukaryota</taxon>
        <taxon>Viridiplantae</taxon>
        <taxon>Chlorophyta</taxon>
        <taxon>core chlorophytes</taxon>
        <taxon>Chlorophyceae</taxon>
        <taxon>CS clade</taxon>
        <taxon>Chlamydomonadales</taxon>
        <taxon>Volvocaceae</taxon>
        <taxon>Gonium</taxon>
    </lineage>
</organism>
<evidence type="ECO:0000313" key="3">
    <source>
        <dbReference type="Proteomes" id="UP000075714"/>
    </source>
</evidence>
<accession>A0A150FVK9</accession>
<sequence length="235" mass="25263">MAGNNQGAQEEEILLAGAGDGAAPGGGAGLTAAEALAMKQQFNQMRRFIAATASAQNHVFHAHSRLYAAPQLVQFLFANMKDMYIALLTGMELVDGIKGVHEDAAAAMNQLGTVKRSLEAFKASFDASCRCYQHHFDVFEETYMSLRSSVMMPEDDVLAGRTRLFDLKDTTFKAVVKLVKERRTTSPMEEKPFKNPQPYKGNGSPGPKFGRGGGGGRFQGGGAGGGGRGRGQQYY</sequence>
<keyword evidence="3" id="KW-1185">Reference proteome</keyword>
<gene>
    <name evidence="2" type="ORF">GPECTOR_359g128</name>
</gene>
<name>A0A150FVK9_GONPE</name>
<evidence type="ECO:0000256" key="1">
    <source>
        <dbReference type="SAM" id="MobiDB-lite"/>
    </source>
</evidence>
<protein>
    <submittedName>
        <fullName evidence="2">Uncharacterized protein</fullName>
    </submittedName>
</protein>
<dbReference type="OrthoDB" id="559400at2759"/>
<dbReference type="AlphaFoldDB" id="A0A150FVK9"/>